<gene>
    <name evidence="1" type="ORF">Plil01_001034100</name>
</gene>
<protein>
    <submittedName>
        <fullName evidence="1">Unnamed protein product</fullName>
    </submittedName>
</protein>
<reference evidence="1" key="1">
    <citation type="submission" date="2023-04" db="EMBL/GenBank/DDBJ databases">
        <title>Phytophthora lilii NBRC 32176.</title>
        <authorList>
            <person name="Ichikawa N."/>
            <person name="Sato H."/>
            <person name="Tonouchi N."/>
        </authorList>
    </citation>
    <scope>NUCLEOTIDE SEQUENCE</scope>
    <source>
        <strain evidence="1">NBRC 32176</strain>
    </source>
</reference>
<keyword evidence="2" id="KW-1185">Reference proteome</keyword>
<dbReference type="AlphaFoldDB" id="A0A9W6U398"/>
<comment type="caution">
    <text evidence="1">The sequence shown here is derived from an EMBL/GenBank/DDBJ whole genome shotgun (WGS) entry which is preliminary data.</text>
</comment>
<accession>A0A9W6U398</accession>
<sequence>MQDAAVEAAFSQFKRFLRETLSTNEANNEERVPNIDIAIADAAKKVNKKVVWKIKFAVWRYLIQRTPLKAREKMGMGGMGRKVFSNKNFEQLMAYNKFYGKGPQSPSSPHLPHHVCCVDPYPPPPRLLLSFGPQ</sequence>
<evidence type="ECO:0000313" key="1">
    <source>
        <dbReference type="EMBL" id="GMF25120.1"/>
    </source>
</evidence>
<organism evidence="1 2">
    <name type="scientific">Phytophthora lilii</name>
    <dbReference type="NCBI Taxonomy" id="2077276"/>
    <lineage>
        <taxon>Eukaryota</taxon>
        <taxon>Sar</taxon>
        <taxon>Stramenopiles</taxon>
        <taxon>Oomycota</taxon>
        <taxon>Peronosporomycetes</taxon>
        <taxon>Peronosporales</taxon>
        <taxon>Peronosporaceae</taxon>
        <taxon>Phytophthora</taxon>
    </lineage>
</organism>
<evidence type="ECO:0000313" key="2">
    <source>
        <dbReference type="Proteomes" id="UP001165083"/>
    </source>
</evidence>
<dbReference type="EMBL" id="BSXW01000542">
    <property type="protein sequence ID" value="GMF25120.1"/>
    <property type="molecule type" value="Genomic_DNA"/>
</dbReference>
<proteinExistence type="predicted"/>
<name>A0A9W6U398_9STRA</name>
<dbReference type="Proteomes" id="UP001165083">
    <property type="component" value="Unassembled WGS sequence"/>
</dbReference>